<organism evidence="12">
    <name type="scientific">Oryza sativa subsp. japonica</name>
    <name type="common">Rice</name>
    <dbReference type="NCBI Taxonomy" id="39947"/>
    <lineage>
        <taxon>Eukaryota</taxon>
        <taxon>Viridiplantae</taxon>
        <taxon>Streptophyta</taxon>
        <taxon>Embryophyta</taxon>
        <taxon>Tracheophyta</taxon>
        <taxon>Spermatophyta</taxon>
        <taxon>Magnoliopsida</taxon>
        <taxon>Liliopsida</taxon>
        <taxon>Poales</taxon>
        <taxon>Poaceae</taxon>
        <taxon>BOP clade</taxon>
        <taxon>Oryzoideae</taxon>
        <taxon>Oryzeae</taxon>
        <taxon>Oryzinae</taxon>
        <taxon>Oryza</taxon>
        <taxon>Oryza sativa</taxon>
    </lineage>
</organism>
<dbReference type="InterPro" id="IPR011009">
    <property type="entry name" value="Kinase-like_dom_sf"/>
</dbReference>
<dbReference type="GO" id="GO:0061630">
    <property type="term" value="F:ubiquitin protein ligase activity"/>
    <property type="evidence" value="ECO:0007669"/>
    <property type="project" value="UniProtKB-EC"/>
</dbReference>
<feature type="compositionally biased region" description="Basic and acidic residues" evidence="10">
    <location>
        <begin position="13"/>
        <end position="23"/>
    </location>
</feature>
<evidence type="ECO:0000256" key="6">
    <source>
        <dbReference type="ARBA" id="ARBA00022786"/>
    </source>
</evidence>
<dbReference type="InterPro" id="IPR051348">
    <property type="entry name" value="U-box_ubiquitin_ligases"/>
</dbReference>
<feature type="compositionally biased region" description="Basic and acidic residues" evidence="10">
    <location>
        <begin position="55"/>
        <end position="95"/>
    </location>
</feature>
<feature type="binding site" evidence="8">
    <location>
        <position position="203"/>
    </location>
    <ligand>
        <name>ATP</name>
        <dbReference type="ChEBI" id="CHEBI:30616"/>
    </ligand>
</feature>
<dbReference type="EC" id="2.3.2.27" evidence="2"/>
<dbReference type="SUPFAM" id="SSF56112">
    <property type="entry name" value="Protein kinase-like (PK-like)"/>
    <property type="match status" value="1"/>
</dbReference>
<evidence type="ECO:0000256" key="9">
    <source>
        <dbReference type="RuleBase" id="RU000304"/>
    </source>
</evidence>
<proteinExistence type="inferred from homology"/>
<comment type="similarity">
    <text evidence="9">Belongs to the protein kinase superfamily.</text>
</comment>
<dbReference type="PROSITE" id="PS00107">
    <property type="entry name" value="PROTEIN_KINASE_ATP"/>
    <property type="match status" value="1"/>
</dbReference>
<dbReference type="InterPro" id="IPR000719">
    <property type="entry name" value="Prot_kinase_dom"/>
</dbReference>
<keyword evidence="6" id="KW-0833">Ubl conjugation pathway</keyword>
<evidence type="ECO:0000256" key="1">
    <source>
        <dbReference type="ARBA" id="ARBA00000900"/>
    </source>
</evidence>
<dbReference type="InterPro" id="IPR008271">
    <property type="entry name" value="Ser/Thr_kinase_AS"/>
</dbReference>
<evidence type="ECO:0000256" key="7">
    <source>
        <dbReference type="ARBA" id="ARBA00022840"/>
    </source>
</evidence>
<evidence type="ECO:0000256" key="4">
    <source>
        <dbReference type="ARBA" id="ARBA00022741"/>
    </source>
</evidence>
<dbReference type="GO" id="GO:0005524">
    <property type="term" value="F:ATP binding"/>
    <property type="evidence" value="ECO:0007669"/>
    <property type="project" value="UniProtKB-UniRule"/>
</dbReference>
<evidence type="ECO:0000256" key="3">
    <source>
        <dbReference type="ARBA" id="ARBA00022679"/>
    </source>
</evidence>
<dbReference type="PROSITE" id="PS50011">
    <property type="entry name" value="PROTEIN_KINASE_DOM"/>
    <property type="match status" value="1"/>
</dbReference>
<comment type="catalytic activity">
    <reaction evidence="1">
        <text>S-ubiquitinyl-[E2 ubiquitin-conjugating enzyme]-L-cysteine + [acceptor protein]-L-lysine = [E2 ubiquitin-conjugating enzyme]-L-cysteine + N(6)-ubiquitinyl-[acceptor protein]-L-lysine.</text>
        <dbReference type="EC" id="2.3.2.27"/>
    </reaction>
</comment>
<name>A0A8J8XA97_ORYSJ</name>
<keyword evidence="4 8" id="KW-0547">Nucleotide-binding</keyword>
<dbReference type="PANTHER" id="PTHR45647">
    <property type="entry name" value="OS02G0152300 PROTEIN"/>
    <property type="match status" value="1"/>
</dbReference>
<evidence type="ECO:0000256" key="8">
    <source>
        <dbReference type="PROSITE-ProRule" id="PRU10141"/>
    </source>
</evidence>
<feature type="region of interest" description="Disordered" evidence="10">
    <location>
        <begin position="1"/>
        <end position="97"/>
    </location>
</feature>
<dbReference type="SMART" id="SM00220">
    <property type="entry name" value="S_TKc"/>
    <property type="match status" value="1"/>
</dbReference>
<dbReference type="GO" id="GO:0004674">
    <property type="term" value="F:protein serine/threonine kinase activity"/>
    <property type="evidence" value="ECO:0007669"/>
    <property type="project" value="UniProtKB-KW"/>
</dbReference>
<dbReference type="PANTHER" id="PTHR45647:SF154">
    <property type="entry name" value="OS11G0618300 PROTEIN"/>
    <property type="match status" value="1"/>
</dbReference>
<reference evidence="12" key="1">
    <citation type="journal article" date="2005" name="PLoS Biol.">
        <title>The genomes of Oryza sativa: a history of duplications.</title>
        <authorList>
            <person name="Yu J."/>
            <person name="Wang J."/>
            <person name="Lin W."/>
            <person name="Li S."/>
            <person name="Li H."/>
            <person name="Zhou J."/>
            <person name="Ni P."/>
            <person name="Dong W."/>
            <person name="Hu S."/>
            <person name="Zeng C."/>
            <person name="Zhang J."/>
            <person name="Zhang Y."/>
            <person name="Li R."/>
            <person name="Xu Z."/>
            <person name="Li S."/>
            <person name="Li X."/>
            <person name="Zheng H."/>
            <person name="Cong L."/>
            <person name="Lin L."/>
            <person name="Yin J."/>
            <person name="Geng J."/>
            <person name="Li G."/>
            <person name="Shi J."/>
            <person name="Liu J."/>
            <person name="Lv H."/>
            <person name="Li J."/>
            <person name="Wang J."/>
            <person name="Deng Y."/>
            <person name="Ran L."/>
            <person name="Shi X."/>
            <person name="Wang X."/>
            <person name="Wu Q."/>
            <person name="Li C."/>
            <person name="Ren X."/>
            <person name="Wang J."/>
            <person name="Wang X."/>
            <person name="Li D."/>
            <person name="Liu D."/>
            <person name="Zhang X."/>
            <person name="Ji Z."/>
            <person name="Zhao W."/>
            <person name="Sun Y."/>
            <person name="Zhang Z."/>
            <person name="Bao J."/>
            <person name="Han Y."/>
            <person name="Dong L."/>
            <person name="Ji J."/>
            <person name="Chen P."/>
            <person name="Wu S."/>
            <person name="Liu J."/>
            <person name="Xiao Y."/>
            <person name="Bu D."/>
            <person name="Tan J."/>
            <person name="Yang L."/>
            <person name="Ye C."/>
            <person name="Zhang J."/>
            <person name="Xu J."/>
            <person name="Zhou Y."/>
            <person name="Yu Y."/>
            <person name="Zhang B."/>
            <person name="Zhuang S."/>
            <person name="Wei H."/>
            <person name="Liu B."/>
            <person name="Lei M."/>
            <person name="Yu H."/>
            <person name="Li Y."/>
            <person name="Xu H."/>
            <person name="Wei S."/>
            <person name="He X."/>
            <person name="Fang L."/>
            <person name="Zhang Z."/>
            <person name="Zhang Y."/>
            <person name="Huang X."/>
            <person name="Su Z."/>
            <person name="Tong W."/>
            <person name="Li J."/>
            <person name="Tong Z."/>
            <person name="Li S."/>
            <person name="Ye J."/>
            <person name="Wang L."/>
            <person name="Fang L."/>
            <person name="Lei T."/>
            <person name="Chen C."/>
            <person name="Chen H."/>
            <person name="Xu Z."/>
            <person name="Li H."/>
            <person name="Huang H."/>
            <person name="Zhang F."/>
            <person name="Xu H."/>
            <person name="Li N."/>
            <person name="Zhao C."/>
            <person name="Li S."/>
            <person name="Dong L."/>
            <person name="Huang Y."/>
            <person name="Li L."/>
            <person name="Xi Y."/>
            <person name="Qi Q."/>
            <person name="Li W."/>
            <person name="Zhang B."/>
            <person name="Hu W."/>
            <person name="Zhang Y."/>
            <person name="Tian X."/>
            <person name="Jiao Y."/>
            <person name="Liang X."/>
            <person name="Jin J."/>
            <person name="Gao L."/>
            <person name="Zheng W."/>
            <person name="Hao B."/>
            <person name="Liu S."/>
            <person name="Wang W."/>
            <person name="Yuan L."/>
            <person name="Cao M."/>
            <person name="McDermott J."/>
            <person name="Samudrala R."/>
            <person name="Wang J."/>
            <person name="Wong G.K."/>
            <person name="Yang H."/>
        </authorList>
    </citation>
    <scope>NUCLEOTIDE SEQUENCE [LARGE SCALE GENOMIC DNA]</scope>
</reference>
<dbReference type="AlphaFoldDB" id="A0A8J8XA97"/>
<keyword evidence="3" id="KW-0808">Transferase</keyword>
<evidence type="ECO:0000256" key="5">
    <source>
        <dbReference type="ARBA" id="ARBA00022777"/>
    </source>
</evidence>
<gene>
    <name evidence="12" type="ORF">OsJ_34655</name>
</gene>
<dbReference type="EMBL" id="CM000148">
    <property type="protein sequence ID" value="EAZ19122.1"/>
    <property type="molecule type" value="Genomic_DNA"/>
</dbReference>
<feature type="compositionally biased region" description="Basic and acidic residues" evidence="10">
    <location>
        <begin position="36"/>
        <end position="45"/>
    </location>
</feature>
<dbReference type="Gene3D" id="3.30.200.20">
    <property type="entry name" value="Phosphorylase Kinase, domain 1"/>
    <property type="match status" value="1"/>
</dbReference>
<keyword evidence="7 8" id="KW-0067">ATP-binding</keyword>
<accession>A0A8J8XA97</accession>
<evidence type="ECO:0000256" key="2">
    <source>
        <dbReference type="ARBA" id="ARBA00012483"/>
    </source>
</evidence>
<feature type="domain" description="Protein kinase" evidence="11">
    <location>
        <begin position="176"/>
        <end position="471"/>
    </location>
</feature>
<dbReference type="Pfam" id="PF00069">
    <property type="entry name" value="Pkinase"/>
    <property type="match status" value="1"/>
</dbReference>
<dbReference type="Proteomes" id="UP000007752">
    <property type="component" value="Chromosome 11"/>
</dbReference>
<keyword evidence="5" id="KW-0418">Kinase</keyword>
<dbReference type="InterPro" id="IPR017441">
    <property type="entry name" value="Protein_kinase_ATP_BS"/>
</dbReference>
<dbReference type="Gene3D" id="1.10.510.10">
    <property type="entry name" value="Transferase(Phosphotransferase) domain 1"/>
    <property type="match status" value="1"/>
</dbReference>
<dbReference type="PROSITE" id="PS00108">
    <property type="entry name" value="PROTEIN_KINASE_ST"/>
    <property type="match status" value="1"/>
</dbReference>
<sequence length="471" mass="54328">MAMDEIIPPPEVDLPRETEDSERIIPSPDVEYLPRQTEDTERKLPSPEVDYLSRQNEDILEQKEEHGKTTELERKEKQLKEERHGEEHERPHEELGQGTKLETQCEEHKRLERQCEELERQRRKLERQGEELKRMKTITIVYEQFRQWIEDKASNSSSGVSFIEFNPSEVDDSVPKDQNHCLGRGGYGIVYKAKLRNETVAMKILNESSRQGEREFKQEIAILKRIRHQNLITLRGACSEKFALMYELLPNGTLEDRLINEKQRESFSWEERVRVATSICTALVFLHNAKPNPIAHGDLKPGNILFDDENICKLSDFGISRLLQQTNDTGTPNHITEVPKGSGPYMDPEFKNTGKLTPQSDVFALGIILLQLVTGQSATGLRKHIVDKLEGKKLEKMDTRKQKMILEKLQILDAQLKLDDTSIQDAVKMVSLGLRCSNSERKRRPSLEIEVWPEIESMNKSECLYGSDEVD</sequence>
<evidence type="ECO:0000256" key="10">
    <source>
        <dbReference type="SAM" id="MobiDB-lite"/>
    </source>
</evidence>
<keyword evidence="9" id="KW-0723">Serine/threonine-protein kinase</keyword>
<evidence type="ECO:0000259" key="11">
    <source>
        <dbReference type="PROSITE" id="PS50011"/>
    </source>
</evidence>
<evidence type="ECO:0000313" key="12">
    <source>
        <dbReference type="EMBL" id="EAZ19122.1"/>
    </source>
</evidence>
<reference evidence="12" key="2">
    <citation type="submission" date="2008-12" db="EMBL/GenBank/DDBJ databases">
        <title>Improved gene annotation of the rice (Oryza sativa) genomes.</title>
        <authorList>
            <person name="Wang J."/>
            <person name="Li R."/>
            <person name="Fan W."/>
            <person name="Huang Q."/>
            <person name="Zhang J."/>
            <person name="Zhou Y."/>
            <person name="Hu Y."/>
            <person name="Zi S."/>
            <person name="Li J."/>
            <person name="Ni P."/>
            <person name="Zheng H."/>
            <person name="Zhang Y."/>
            <person name="Zhao M."/>
            <person name="Hao Q."/>
            <person name="McDermott J."/>
            <person name="Samudrala R."/>
            <person name="Kristiansen K."/>
            <person name="Wong G.K.-S."/>
        </authorList>
    </citation>
    <scope>NUCLEOTIDE SEQUENCE</scope>
</reference>
<protein>
    <recommendedName>
        <fullName evidence="2">RING-type E3 ubiquitin transferase</fullName>
        <ecNumber evidence="2">2.3.2.27</ecNumber>
    </recommendedName>
</protein>